<feature type="transmembrane region" description="Helical" evidence="9">
    <location>
        <begin position="234"/>
        <end position="252"/>
    </location>
</feature>
<feature type="transmembrane region" description="Helical" evidence="9">
    <location>
        <begin position="810"/>
        <end position="839"/>
    </location>
</feature>
<proteinExistence type="predicted"/>
<feature type="domain" description="ABC transporter" evidence="10">
    <location>
        <begin position="1003"/>
        <end position="1232"/>
    </location>
</feature>
<dbReference type="PROSITE" id="PS00211">
    <property type="entry name" value="ABC_TRANSPORTER_1"/>
    <property type="match status" value="2"/>
</dbReference>
<dbReference type="PROSITE" id="PS50893">
    <property type="entry name" value="ABC_TRANSPORTER_2"/>
    <property type="match status" value="2"/>
</dbReference>
<keyword evidence="4" id="KW-0677">Repeat</keyword>
<dbReference type="CDD" id="cd03244">
    <property type="entry name" value="ABCC_MRP_domain2"/>
    <property type="match status" value="1"/>
</dbReference>
<name>A0A1Y1KT30_PHOPY</name>
<dbReference type="AlphaFoldDB" id="A0A1Y1KT30"/>
<dbReference type="InterPro" id="IPR003439">
    <property type="entry name" value="ABC_transporter-like_ATP-bd"/>
</dbReference>
<evidence type="ECO:0000256" key="9">
    <source>
        <dbReference type="SAM" id="Phobius"/>
    </source>
</evidence>
<evidence type="ECO:0000256" key="8">
    <source>
        <dbReference type="ARBA" id="ARBA00023136"/>
    </source>
</evidence>
<dbReference type="GO" id="GO:0005524">
    <property type="term" value="F:ATP binding"/>
    <property type="evidence" value="ECO:0007669"/>
    <property type="project" value="UniProtKB-KW"/>
</dbReference>
<keyword evidence="8 9" id="KW-0472">Membrane</keyword>
<dbReference type="GO" id="GO:0016887">
    <property type="term" value="F:ATP hydrolysis activity"/>
    <property type="evidence" value="ECO:0007669"/>
    <property type="project" value="InterPro"/>
</dbReference>
<comment type="subcellular location">
    <subcellularLocation>
        <location evidence="1">Membrane</location>
        <topology evidence="1">Multi-pass membrane protein</topology>
    </subcellularLocation>
</comment>
<evidence type="ECO:0000256" key="4">
    <source>
        <dbReference type="ARBA" id="ARBA00022737"/>
    </source>
</evidence>
<evidence type="ECO:0000259" key="10">
    <source>
        <dbReference type="PROSITE" id="PS50893"/>
    </source>
</evidence>
<dbReference type="Gene3D" id="1.20.1560.10">
    <property type="entry name" value="ABC transporter type 1, transmembrane domain"/>
    <property type="match status" value="2"/>
</dbReference>
<evidence type="ECO:0000259" key="11">
    <source>
        <dbReference type="PROSITE" id="PS50929"/>
    </source>
</evidence>
<sequence length="1258" mass="141362">MEECSHYKNRNRNPRDNANLLSFLGFIYTLPIFSQGYRKRITEDDIYETFSAHKSTNLGERSIKLWEREIQRSSKTNSQPSLKRVFMKLLLRDYLLIGVGVAICELIIRPSQVFLLGELIMCYSKDGEDRKPIQYAMGIVALSITLTLVSYPLIMECYHLALKIRVICCSLIYRKTLRLTKTALTETTPGKIINLISNDVAVFDRIIYSSMYLWAAPIQTIILASIMYKEVGTSSLFGVAISLFFVPFYYASGKAASILRLKTSMKTDQRLRLMNEIIQGIRVIKMYAWEVPFSKTIGKIRNLELHSLKLGLYIKSCNLAYPVINAFSLFAVLTVAILLNQTLTARTIFMLTAFFFYIGLGLNYYLPVGMVFLHELFVAFRRITDFLLCDDILEKAVFSSKTTTAISIQNCTTKRDKSSPSNTFDNINLDIQLQNLTAIIGSVGSGKTSLLHTILGEILPTTGEVVVNGSLSYASQEPWIFSSTIRQNILFGREINEERYNSVIRCCALETDLKLLPYGDKTTVGEKGASLSGGQKARISLARAIYKEADIYLLDDPLSAVDAKVGKQIFEQCIQQFLYDKTVVLVTHQLQYLAHVNYIVALHGGEITAKGTKADLEGSGFDFVKYLPGTNDELETGNHALTSKSVQGGYTEQKKEPAGKFTGIKHVEFDTYKRYFLASKSYALLVSTVLLYILVQLCTTGSYYYLAHWVNTEEGRNFMTPKEDRNVYFYTYSSIIVFAIVFTFFRSFCFVNLARNSSHVLHGTMFHNVAHATIEFFSLNSSGVILNRFAKDMAITDDILAFSIMNAARMLISVVAIFVVVSVVNPLFLIPSVCVVAILHQLRKFYLATHLNVLRVEGQVRGPLYGHVNASLQGLTTIRAMGNQKLLQQEFYHLQDTHSSAFFTSIMTSAAFACWLDLIVIAFIAVLAIYYSFNSESYGGNVGLVISQAMQLTGQLAFGVKQITDVESFMISIERILEYNSIKKETRTAIENLPPTWPDRGEIKFENVNLRYAQNSPYVLKDVNLCIRPLEKIGIVGRTGAGKSSLISALFQLVEIEGSICIDGVNIRNIGLQQLRAKISIIPQDPVLFSGSMRFNLDPFEEYADEVLWKALEDVQLKHVIGNLKSEITMDGSNFSVGQRQLICLARAIVRNNKILVLDEATANVDNETDAVIQKIIRSKFGHCTVLTVAHRLNTIMDSDRVLVMNDGAVVEFDHPHVLLQNKDGPFYSLVQQTERTMTQSLGEIATEGYNRLKGRMD</sequence>
<feature type="transmembrane region" description="Helical" evidence="9">
    <location>
        <begin position="89"/>
        <end position="108"/>
    </location>
</feature>
<dbReference type="InterPro" id="IPR050173">
    <property type="entry name" value="ABC_transporter_C-like"/>
</dbReference>
<dbReference type="InterPro" id="IPR044726">
    <property type="entry name" value="ABCC_6TM_D2"/>
</dbReference>
<feature type="transmembrane region" description="Helical" evidence="9">
    <location>
        <begin position="345"/>
        <end position="366"/>
    </location>
</feature>
<dbReference type="SMART" id="SM00382">
    <property type="entry name" value="AAA"/>
    <property type="match status" value="2"/>
</dbReference>
<dbReference type="InterPro" id="IPR017871">
    <property type="entry name" value="ABC_transporter-like_CS"/>
</dbReference>
<dbReference type="Gene3D" id="3.40.50.300">
    <property type="entry name" value="P-loop containing nucleotide triphosphate hydrolases"/>
    <property type="match status" value="2"/>
</dbReference>
<feature type="transmembrane region" description="Helical" evidence="9">
    <location>
        <begin position="727"/>
        <end position="748"/>
    </location>
</feature>
<evidence type="ECO:0000256" key="7">
    <source>
        <dbReference type="ARBA" id="ARBA00022989"/>
    </source>
</evidence>
<dbReference type="EMBL" id="GEZM01078213">
    <property type="protein sequence ID" value="JAV62845.1"/>
    <property type="molecule type" value="Transcribed_RNA"/>
</dbReference>
<dbReference type="SUPFAM" id="SSF90123">
    <property type="entry name" value="ABC transporter transmembrane region"/>
    <property type="match status" value="2"/>
</dbReference>
<accession>A0A1Y1KT30</accession>
<dbReference type="InterPro" id="IPR036640">
    <property type="entry name" value="ABC1_TM_sf"/>
</dbReference>
<feature type="transmembrane region" description="Helical" evidence="9">
    <location>
        <begin position="133"/>
        <end position="154"/>
    </location>
</feature>
<dbReference type="CDD" id="cd18580">
    <property type="entry name" value="ABC_6TM_ABCC_D2"/>
    <property type="match status" value="1"/>
</dbReference>
<keyword evidence="5" id="KW-0547">Nucleotide-binding</keyword>
<feature type="domain" description="ABC transmembrane type-1" evidence="11">
    <location>
        <begin position="96"/>
        <end position="363"/>
    </location>
</feature>
<dbReference type="SUPFAM" id="SSF52540">
    <property type="entry name" value="P-loop containing nucleoside triphosphate hydrolases"/>
    <property type="match status" value="2"/>
</dbReference>
<evidence type="ECO:0000256" key="3">
    <source>
        <dbReference type="ARBA" id="ARBA00022692"/>
    </source>
</evidence>
<dbReference type="FunFam" id="3.40.50.300:FF:000482">
    <property type="entry name" value="Multidrug resistance-associated protein member 4"/>
    <property type="match status" value="1"/>
</dbReference>
<dbReference type="InterPro" id="IPR011527">
    <property type="entry name" value="ABC1_TM_dom"/>
</dbReference>
<keyword evidence="2" id="KW-0813">Transport</keyword>
<dbReference type="FunFam" id="1.20.1560.10:FF:000026">
    <property type="entry name" value="Multidrug resistance-associated protein lethal(2)03659"/>
    <property type="match status" value="1"/>
</dbReference>
<dbReference type="Pfam" id="PF00664">
    <property type="entry name" value="ABC_membrane"/>
    <property type="match status" value="2"/>
</dbReference>
<dbReference type="GO" id="GO:0016020">
    <property type="term" value="C:membrane"/>
    <property type="evidence" value="ECO:0007669"/>
    <property type="project" value="UniProtKB-SubCell"/>
</dbReference>
<evidence type="ECO:0000256" key="2">
    <source>
        <dbReference type="ARBA" id="ARBA00022448"/>
    </source>
</evidence>
<feature type="domain" description="ABC transporter" evidence="10">
    <location>
        <begin position="406"/>
        <end position="629"/>
    </location>
</feature>
<evidence type="ECO:0000256" key="6">
    <source>
        <dbReference type="ARBA" id="ARBA00022840"/>
    </source>
</evidence>
<feature type="transmembrane region" description="Helical" evidence="9">
    <location>
        <begin position="910"/>
        <end position="933"/>
    </location>
</feature>
<evidence type="ECO:0000256" key="1">
    <source>
        <dbReference type="ARBA" id="ARBA00004141"/>
    </source>
</evidence>
<dbReference type="PANTHER" id="PTHR24223:SF324">
    <property type="entry name" value="LD17001P"/>
    <property type="match status" value="1"/>
</dbReference>
<dbReference type="FunFam" id="3.40.50.300:FF:000163">
    <property type="entry name" value="Multidrug resistance-associated protein member 4"/>
    <property type="match status" value="1"/>
</dbReference>
<keyword evidence="7 9" id="KW-1133">Transmembrane helix</keyword>
<organism evidence="12">
    <name type="scientific">Photinus pyralis</name>
    <name type="common">Common eastern firefly</name>
    <name type="synonym">Lampyris pyralis</name>
    <dbReference type="NCBI Taxonomy" id="7054"/>
    <lineage>
        <taxon>Eukaryota</taxon>
        <taxon>Metazoa</taxon>
        <taxon>Ecdysozoa</taxon>
        <taxon>Arthropoda</taxon>
        <taxon>Hexapoda</taxon>
        <taxon>Insecta</taxon>
        <taxon>Pterygota</taxon>
        <taxon>Neoptera</taxon>
        <taxon>Endopterygota</taxon>
        <taxon>Coleoptera</taxon>
        <taxon>Polyphaga</taxon>
        <taxon>Elateriformia</taxon>
        <taxon>Elateroidea</taxon>
        <taxon>Lampyridae</taxon>
        <taxon>Lampyrinae</taxon>
        <taxon>Photinus</taxon>
    </lineage>
</organism>
<dbReference type="InterPro" id="IPR027417">
    <property type="entry name" value="P-loop_NTPase"/>
</dbReference>
<dbReference type="FunFam" id="1.20.1560.10:FF:000013">
    <property type="entry name" value="ABC transporter C family member 2"/>
    <property type="match status" value="1"/>
</dbReference>
<feature type="transmembrane region" description="Helical" evidence="9">
    <location>
        <begin position="319"/>
        <end position="339"/>
    </location>
</feature>
<keyword evidence="3 9" id="KW-0812">Transmembrane</keyword>
<evidence type="ECO:0000313" key="12">
    <source>
        <dbReference type="EMBL" id="JAV62845.1"/>
    </source>
</evidence>
<feature type="transmembrane region" description="Helical" evidence="9">
    <location>
        <begin position="20"/>
        <end position="37"/>
    </location>
</feature>
<evidence type="ECO:0000256" key="5">
    <source>
        <dbReference type="ARBA" id="ARBA00022741"/>
    </source>
</evidence>
<dbReference type="PROSITE" id="PS50929">
    <property type="entry name" value="ABC_TM1F"/>
    <property type="match status" value="2"/>
</dbReference>
<dbReference type="CDD" id="cd03250">
    <property type="entry name" value="ABCC_MRP_domain1"/>
    <property type="match status" value="1"/>
</dbReference>
<dbReference type="InterPro" id="IPR003593">
    <property type="entry name" value="AAA+_ATPase"/>
</dbReference>
<feature type="transmembrane region" description="Helical" evidence="9">
    <location>
        <begin position="682"/>
        <end position="707"/>
    </location>
</feature>
<feature type="transmembrane region" description="Helical" evidence="9">
    <location>
        <begin position="211"/>
        <end position="228"/>
    </location>
</feature>
<dbReference type="GO" id="GO:0140359">
    <property type="term" value="F:ABC-type transporter activity"/>
    <property type="evidence" value="ECO:0007669"/>
    <property type="project" value="InterPro"/>
</dbReference>
<keyword evidence="6" id="KW-0067">ATP-binding</keyword>
<feature type="domain" description="ABC transmembrane type-1" evidence="11">
    <location>
        <begin position="689"/>
        <end position="968"/>
    </location>
</feature>
<reference evidence="12" key="1">
    <citation type="journal article" date="2016" name="Sci. Rep.">
        <title>Molecular characterization of firefly nuptial gifts: a multi-omics approach sheds light on postcopulatory sexual selection.</title>
        <authorList>
            <person name="Al-Wathiqui N."/>
            <person name="Fallon T.R."/>
            <person name="South A."/>
            <person name="Weng J.K."/>
            <person name="Lewis S.M."/>
        </authorList>
    </citation>
    <scope>NUCLEOTIDE SEQUENCE</scope>
</reference>
<dbReference type="PANTHER" id="PTHR24223">
    <property type="entry name" value="ATP-BINDING CASSETTE SUB-FAMILY C"/>
    <property type="match status" value="1"/>
</dbReference>
<dbReference type="Pfam" id="PF00005">
    <property type="entry name" value="ABC_tran"/>
    <property type="match status" value="2"/>
</dbReference>
<protein>
    <submittedName>
        <fullName evidence="12">Uncharacterized protein</fullName>
    </submittedName>
</protein>